<dbReference type="AlphaFoldDB" id="A0A8H3EVD5"/>
<feature type="chain" id="PRO_5034238598" evidence="1">
    <location>
        <begin position="20"/>
        <end position="189"/>
    </location>
</feature>
<feature type="signal peptide" evidence="1">
    <location>
        <begin position="1"/>
        <end position="19"/>
    </location>
</feature>
<comment type="caution">
    <text evidence="2">The sequence shown here is derived from an EMBL/GenBank/DDBJ whole genome shotgun (WGS) entry which is preliminary data.</text>
</comment>
<dbReference type="Proteomes" id="UP000664521">
    <property type="component" value="Unassembled WGS sequence"/>
</dbReference>
<organism evidence="2 3">
    <name type="scientific">Heterodermia speciosa</name>
    <dbReference type="NCBI Taxonomy" id="116794"/>
    <lineage>
        <taxon>Eukaryota</taxon>
        <taxon>Fungi</taxon>
        <taxon>Dikarya</taxon>
        <taxon>Ascomycota</taxon>
        <taxon>Pezizomycotina</taxon>
        <taxon>Lecanoromycetes</taxon>
        <taxon>OSLEUM clade</taxon>
        <taxon>Lecanoromycetidae</taxon>
        <taxon>Caliciales</taxon>
        <taxon>Physciaceae</taxon>
        <taxon>Heterodermia</taxon>
    </lineage>
</organism>
<keyword evidence="3" id="KW-1185">Reference proteome</keyword>
<sequence>MATKLSSILIALLSTTTLALTIPPLNSLRPPSAALTTLHLPPSPLPTLPPLSTPSNLTVWPGVPIRVHMDQSIKSEYIDILHYSEKYWEAAFDHSYTLRIQASLVQIWKHLPLTSSPSYRASSGLVSFELRVLEPKEGGNVVMAERNVRGVVYCVWFVQRSFRSPAEVWGVYVKGDVPVARFRVLIKDG</sequence>
<evidence type="ECO:0000313" key="3">
    <source>
        <dbReference type="Proteomes" id="UP000664521"/>
    </source>
</evidence>
<evidence type="ECO:0000256" key="1">
    <source>
        <dbReference type="SAM" id="SignalP"/>
    </source>
</evidence>
<protein>
    <submittedName>
        <fullName evidence="2">Uncharacterized protein</fullName>
    </submittedName>
</protein>
<gene>
    <name evidence="2" type="ORF">HETSPECPRED_000833</name>
</gene>
<keyword evidence="1" id="KW-0732">Signal</keyword>
<name>A0A8H3EVD5_9LECA</name>
<dbReference type="EMBL" id="CAJPDS010000011">
    <property type="protein sequence ID" value="CAF9912104.1"/>
    <property type="molecule type" value="Genomic_DNA"/>
</dbReference>
<reference evidence="2" key="1">
    <citation type="submission" date="2021-03" db="EMBL/GenBank/DDBJ databases">
        <authorList>
            <person name="Tagirdzhanova G."/>
        </authorList>
    </citation>
    <scope>NUCLEOTIDE SEQUENCE</scope>
</reference>
<proteinExistence type="predicted"/>
<accession>A0A8H3EVD5</accession>
<evidence type="ECO:0000313" key="2">
    <source>
        <dbReference type="EMBL" id="CAF9912104.1"/>
    </source>
</evidence>